<gene>
    <name evidence="6" type="ORF">IO99_07045</name>
</gene>
<feature type="domain" description="Quercetin 2,3-dioxygenase C-terminal cupin" evidence="5">
    <location>
        <begin position="147"/>
        <end position="229"/>
    </location>
</feature>
<dbReference type="InterPro" id="IPR003829">
    <property type="entry name" value="Pirin_N_dom"/>
</dbReference>
<keyword evidence="2" id="KW-0479">Metal-binding</keyword>
<protein>
    <submittedName>
        <fullName evidence="6">Pirin</fullName>
    </submittedName>
</protein>
<accession>A0A084JDG6</accession>
<dbReference type="PANTHER" id="PTHR43212:SF3">
    <property type="entry name" value="QUERCETIN 2,3-DIOXYGENASE"/>
    <property type="match status" value="1"/>
</dbReference>
<comment type="similarity">
    <text evidence="1 3">Belongs to the pirin family.</text>
</comment>
<dbReference type="GO" id="GO:0046872">
    <property type="term" value="F:metal ion binding"/>
    <property type="evidence" value="ECO:0007669"/>
    <property type="project" value="UniProtKB-KW"/>
</dbReference>
<dbReference type="InterPro" id="IPR011051">
    <property type="entry name" value="RmlC_Cupin_sf"/>
</dbReference>
<evidence type="ECO:0000256" key="3">
    <source>
        <dbReference type="RuleBase" id="RU003457"/>
    </source>
</evidence>
<evidence type="ECO:0000259" key="4">
    <source>
        <dbReference type="Pfam" id="PF02678"/>
    </source>
</evidence>
<dbReference type="RefSeq" id="WP_035131653.1">
    <property type="nucleotide sequence ID" value="NZ_JPMD01000015.1"/>
</dbReference>
<dbReference type="PANTHER" id="PTHR43212">
    <property type="entry name" value="QUERCETIN 2,3-DIOXYGENASE"/>
    <property type="match status" value="1"/>
</dbReference>
<dbReference type="EMBL" id="JPMD01000015">
    <property type="protein sequence ID" value="KEZ87000.1"/>
    <property type="molecule type" value="Genomic_DNA"/>
</dbReference>
<reference evidence="6 7" key="1">
    <citation type="submission" date="2014-07" db="EMBL/GenBank/DDBJ databases">
        <title>Draft genome of Clostridium sulfidigenes 113A isolated from sediments associated with methane hydrate from Krishna Godavari basin.</title>
        <authorList>
            <person name="Honkalas V.S."/>
            <person name="Dabir A.P."/>
            <person name="Arora P."/>
            <person name="Dhakephalkar P.K."/>
        </authorList>
    </citation>
    <scope>NUCLEOTIDE SEQUENCE [LARGE SCALE GENOMIC DNA]</scope>
    <source>
        <strain evidence="6 7">113A</strain>
    </source>
</reference>
<dbReference type="eggNOG" id="COG1741">
    <property type="taxonomic scope" value="Bacteria"/>
</dbReference>
<dbReference type="PIRSF" id="PIRSF006232">
    <property type="entry name" value="Pirin"/>
    <property type="match status" value="1"/>
</dbReference>
<proteinExistence type="inferred from homology"/>
<dbReference type="STRING" id="318464.IO99_07045"/>
<feature type="binding site" evidence="2">
    <location>
        <position position="57"/>
    </location>
    <ligand>
        <name>Fe cation</name>
        <dbReference type="ChEBI" id="CHEBI:24875"/>
    </ligand>
</feature>
<dbReference type="SUPFAM" id="SSF51182">
    <property type="entry name" value="RmlC-like cupins"/>
    <property type="match status" value="1"/>
</dbReference>
<evidence type="ECO:0000256" key="1">
    <source>
        <dbReference type="ARBA" id="ARBA00008416"/>
    </source>
</evidence>
<evidence type="ECO:0000259" key="5">
    <source>
        <dbReference type="Pfam" id="PF17954"/>
    </source>
</evidence>
<dbReference type="Pfam" id="PF02678">
    <property type="entry name" value="Pirin"/>
    <property type="match status" value="1"/>
</dbReference>
<dbReference type="CDD" id="cd02910">
    <property type="entry name" value="cupin_Yhhw_N"/>
    <property type="match status" value="1"/>
</dbReference>
<dbReference type="InterPro" id="IPR012093">
    <property type="entry name" value="Pirin"/>
</dbReference>
<name>A0A084JDG6_9CLOT</name>
<organism evidence="6 7">
    <name type="scientific">Clostridium sulfidigenes</name>
    <dbReference type="NCBI Taxonomy" id="318464"/>
    <lineage>
        <taxon>Bacteria</taxon>
        <taxon>Bacillati</taxon>
        <taxon>Bacillota</taxon>
        <taxon>Clostridia</taxon>
        <taxon>Eubacteriales</taxon>
        <taxon>Clostridiaceae</taxon>
        <taxon>Clostridium</taxon>
    </lineage>
</organism>
<dbReference type="InterPro" id="IPR041602">
    <property type="entry name" value="Quercetinase_C"/>
</dbReference>
<feature type="binding site" evidence="2">
    <location>
        <position position="101"/>
    </location>
    <ligand>
        <name>Fe cation</name>
        <dbReference type="ChEBI" id="CHEBI:24875"/>
    </ligand>
</feature>
<dbReference type="Pfam" id="PF17954">
    <property type="entry name" value="Pirin_C_2"/>
    <property type="match status" value="1"/>
</dbReference>
<feature type="binding site" evidence="2">
    <location>
        <position position="59"/>
    </location>
    <ligand>
        <name>Fe cation</name>
        <dbReference type="ChEBI" id="CHEBI:24875"/>
    </ligand>
</feature>
<evidence type="ECO:0000313" key="7">
    <source>
        <dbReference type="Proteomes" id="UP000028542"/>
    </source>
</evidence>
<dbReference type="AlphaFoldDB" id="A0A084JDG6"/>
<feature type="binding site" evidence="2">
    <location>
        <position position="103"/>
    </location>
    <ligand>
        <name>Fe cation</name>
        <dbReference type="ChEBI" id="CHEBI:24875"/>
    </ligand>
</feature>
<dbReference type="InterPro" id="IPR014710">
    <property type="entry name" value="RmlC-like_jellyroll"/>
</dbReference>
<keyword evidence="2" id="KW-0408">Iron</keyword>
<dbReference type="Proteomes" id="UP000028542">
    <property type="component" value="Unassembled WGS sequence"/>
</dbReference>
<sequence length="237" mass="27631">MLKRIDSNNMGKSNYGWLKGNFHFSFAEYFKPTNINFGVLRVLNDEVMKANSGFDTHPHNDMEIITYIVRGELTHGDSMGNIGSLERGQMQYMSAGTGVYHSEFNHSNEDLRILQIWIMPDKKGYKPNYGDYRFNWKDRTNNWLHMVSGTLKDVPINVHQDINVYTTYLERDKEIYFNVNKGRQVYLVQIEGNSEINNVHLNEQDALEIVEENIKIKANENSHLIVIEMNKTEALYI</sequence>
<comment type="cofactor">
    <cofactor evidence="2">
        <name>Fe cation</name>
        <dbReference type="ChEBI" id="CHEBI:24875"/>
    </cofactor>
    <text evidence="2">Binds 1 Fe cation per subunit.</text>
</comment>
<evidence type="ECO:0000313" key="6">
    <source>
        <dbReference type="EMBL" id="KEZ87000.1"/>
    </source>
</evidence>
<keyword evidence="7" id="KW-1185">Reference proteome</keyword>
<evidence type="ECO:0000256" key="2">
    <source>
        <dbReference type="PIRSR" id="PIRSR006232-1"/>
    </source>
</evidence>
<comment type="caution">
    <text evidence="6">The sequence shown here is derived from an EMBL/GenBank/DDBJ whole genome shotgun (WGS) entry which is preliminary data.</text>
</comment>
<dbReference type="Gene3D" id="2.60.120.10">
    <property type="entry name" value="Jelly Rolls"/>
    <property type="match status" value="2"/>
</dbReference>
<feature type="domain" description="Pirin N-terminal" evidence="4">
    <location>
        <begin position="12"/>
        <end position="118"/>
    </location>
</feature>